<evidence type="ECO:0000256" key="4">
    <source>
        <dbReference type="ARBA" id="ARBA00022630"/>
    </source>
</evidence>
<keyword evidence="7 11" id="KW-0520">NAD</keyword>
<evidence type="ECO:0000256" key="5">
    <source>
        <dbReference type="ARBA" id="ARBA00022827"/>
    </source>
</evidence>
<dbReference type="SUPFAM" id="SSF55424">
    <property type="entry name" value="FAD/NAD-linked reductases, dimerisation (C-terminal) domain"/>
    <property type="match status" value="1"/>
</dbReference>
<proteinExistence type="inferred from homology"/>
<organism evidence="14 15">
    <name type="scientific">Marinomonas phaeophyticola</name>
    <dbReference type="NCBI Taxonomy" id="3004091"/>
    <lineage>
        <taxon>Bacteria</taxon>
        <taxon>Pseudomonadati</taxon>
        <taxon>Pseudomonadota</taxon>
        <taxon>Gammaproteobacteria</taxon>
        <taxon>Oceanospirillales</taxon>
        <taxon>Oceanospirillaceae</taxon>
        <taxon>Marinomonas</taxon>
    </lineage>
</organism>
<name>A0ABT4JT16_9GAMM</name>
<evidence type="ECO:0000313" key="15">
    <source>
        <dbReference type="Proteomes" id="UP001149719"/>
    </source>
</evidence>
<dbReference type="InterPro" id="IPR006258">
    <property type="entry name" value="Lipoamide_DH"/>
</dbReference>
<dbReference type="Pfam" id="PF07992">
    <property type="entry name" value="Pyr_redox_2"/>
    <property type="match status" value="1"/>
</dbReference>
<dbReference type="InterPro" id="IPR001100">
    <property type="entry name" value="Pyr_nuc-diS_OxRdtase"/>
</dbReference>
<keyword evidence="15" id="KW-1185">Reference proteome</keyword>
<dbReference type="PANTHER" id="PTHR22912">
    <property type="entry name" value="DISULFIDE OXIDOREDUCTASE"/>
    <property type="match status" value="1"/>
</dbReference>
<reference evidence="14" key="1">
    <citation type="submission" date="2022-12" db="EMBL/GenBank/DDBJ databases">
        <title>Marinomonas 15G1-11 sp. nov, isolated from marine algae.</title>
        <authorList>
            <person name="Butt M."/>
            <person name="Choi D.G."/>
            <person name="Kim J.M."/>
            <person name="Lee J.K."/>
            <person name="Baek J.H."/>
            <person name="Jeon C.O."/>
        </authorList>
    </citation>
    <scope>NUCLEOTIDE SEQUENCE</scope>
    <source>
        <strain evidence="14">15G1-11</strain>
    </source>
</reference>
<dbReference type="PRINTS" id="PR00411">
    <property type="entry name" value="PNDRDTASEI"/>
</dbReference>
<sequence length="474" mass="50313">MMTKIETDVLVLGSGPGGYSAAFRAADLGMDVTMVERHDTLGGVCLNVGCIPSKALLHVAEVLTEAEHSEDIGITFSKPEVDLDKVRAFKDKTVGKLTQGVAGMAKGRKVRTIHGNGSFVGANELSVIKDGEETRIHFKNAIIAAGSRPVSLPFIPEDPRIWNSTDALTLSAIPPRLLILGGGIIGLEMATIYQKLGSEICVVEFADQLIPAADKDLVKVYQNYNKGRFDVRLSTKVTGIEAKEDALYVTAEDAKGNTWTEKFDAALVAVGRKPNGDSINAEAAGIKVDERGFIPVDDQQRTNVPHIFGIGDIVGNPMLAHKATHEAHVAAEVIAGHKAYFAPLTIPSIAYTNPEVAWTGLTEKEAKEKGLNFSTAVFPWAASGRALGANRSEGKTKLIYNKDNGALLGGGIVGKNAGELLGELSLGIEFGAEVEDLALTIHAHPTLNETVGLAAELANGTITDLPNPKAIKKK</sequence>
<keyword evidence="6 11" id="KW-0560">Oxidoreductase</keyword>
<dbReference type="Gene3D" id="3.50.50.60">
    <property type="entry name" value="FAD/NAD(P)-binding domain"/>
    <property type="match status" value="2"/>
</dbReference>
<keyword evidence="9 11" id="KW-0676">Redox-active center</keyword>
<dbReference type="InterPro" id="IPR023753">
    <property type="entry name" value="FAD/NAD-binding_dom"/>
</dbReference>
<dbReference type="Proteomes" id="UP001149719">
    <property type="component" value="Unassembled WGS sequence"/>
</dbReference>
<evidence type="ECO:0000256" key="3">
    <source>
        <dbReference type="ARBA" id="ARBA00016961"/>
    </source>
</evidence>
<comment type="cofactor">
    <cofactor evidence="11">
        <name>FAD</name>
        <dbReference type="ChEBI" id="CHEBI:57692"/>
    </cofactor>
    <text evidence="11">Binds 1 FAD per subunit.</text>
</comment>
<dbReference type="NCBIfam" id="TIGR01350">
    <property type="entry name" value="lipoamide_DH"/>
    <property type="match status" value="1"/>
</dbReference>
<evidence type="ECO:0000256" key="11">
    <source>
        <dbReference type="RuleBase" id="RU003692"/>
    </source>
</evidence>
<evidence type="ECO:0000256" key="9">
    <source>
        <dbReference type="ARBA" id="ARBA00023284"/>
    </source>
</evidence>
<dbReference type="Pfam" id="PF02852">
    <property type="entry name" value="Pyr_redox_dim"/>
    <property type="match status" value="1"/>
</dbReference>
<dbReference type="GO" id="GO:0004148">
    <property type="term" value="F:dihydrolipoyl dehydrogenase (NADH) activity"/>
    <property type="evidence" value="ECO:0007669"/>
    <property type="project" value="UniProtKB-EC"/>
</dbReference>
<protein>
    <recommendedName>
        <fullName evidence="3 11">Dihydrolipoyl dehydrogenase</fullName>
        <ecNumber evidence="2 11">1.8.1.4</ecNumber>
    </recommendedName>
</protein>
<evidence type="ECO:0000256" key="8">
    <source>
        <dbReference type="ARBA" id="ARBA00023157"/>
    </source>
</evidence>
<evidence type="ECO:0000259" key="13">
    <source>
        <dbReference type="Pfam" id="PF07992"/>
    </source>
</evidence>
<comment type="similarity">
    <text evidence="1 11">Belongs to the class-I pyridine nucleotide-disulfide oxidoreductase family.</text>
</comment>
<evidence type="ECO:0000313" key="14">
    <source>
        <dbReference type="EMBL" id="MCZ2721475.1"/>
    </source>
</evidence>
<evidence type="ECO:0000256" key="2">
    <source>
        <dbReference type="ARBA" id="ARBA00012608"/>
    </source>
</evidence>
<gene>
    <name evidence="14" type="primary">lpdA</name>
    <name evidence="14" type="ORF">O1D97_07360</name>
</gene>
<keyword evidence="8" id="KW-1015">Disulfide bond</keyword>
<feature type="domain" description="Pyridine nucleotide-disulphide oxidoreductase dimerisation" evidence="12">
    <location>
        <begin position="346"/>
        <end position="454"/>
    </location>
</feature>
<evidence type="ECO:0000256" key="1">
    <source>
        <dbReference type="ARBA" id="ARBA00007532"/>
    </source>
</evidence>
<dbReference type="SUPFAM" id="SSF51905">
    <property type="entry name" value="FAD/NAD(P)-binding domain"/>
    <property type="match status" value="1"/>
</dbReference>
<dbReference type="PROSITE" id="PS00076">
    <property type="entry name" value="PYRIDINE_REDOX_1"/>
    <property type="match status" value="1"/>
</dbReference>
<dbReference type="PRINTS" id="PR00368">
    <property type="entry name" value="FADPNR"/>
</dbReference>
<feature type="domain" description="FAD/NAD(P)-binding" evidence="13">
    <location>
        <begin position="8"/>
        <end position="327"/>
    </location>
</feature>
<dbReference type="InterPro" id="IPR050151">
    <property type="entry name" value="Class-I_Pyr_Nuc-Dis_Oxidored"/>
</dbReference>
<dbReference type="Gene3D" id="3.30.390.30">
    <property type="match status" value="1"/>
</dbReference>
<dbReference type="EC" id="1.8.1.4" evidence="2 11"/>
<dbReference type="InterPro" id="IPR016156">
    <property type="entry name" value="FAD/NAD-linked_Rdtase_dimer_sf"/>
</dbReference>
<accession>A0ABT4JT16</accession>
<keyword evidence="5 11" id="KW-0274">FAD</keyword>
<comment type="miscellaneous">
    <text evidence="11">The active site is a redox-active disulfide bond.</text>
</comment>
<comment type="caution">
    <text evidence="14">The sequence shown here is derived from an EMBL/GenBank/DDBJ whole genome shotgun (WGS) entry which is preliminary data.</text>
</comment>
<dbReference type="EMBL" id="JAPUBN010000013">
    <property type="protein sequence ID" value="MCZ2721475.1"/>
    <property type="molecule type" value="Genomic_DNA"/>
</dbReference>
<evidence type="ECO:0000256" key="7">
    <source>
        <dbReference type="ARBA" id="ARBA00023027"/>
    </source>
</evidence>
<comment type="catalytic activity">
    <reaction evidence="10 11">
        <text>N(6)-[(R)-dihydrolipoyl]-L-lysyl-[protein] + NAD(+) = N(6)-[(R)-lipoyl]-L-lysyl-[protein] + NADH + H(+)</text>
        <dbReference type="Rhea" id="RHEA:15045"/>
        <dbReference type="Rhea" id="RHEA-COMP:10474"/>
        <dbReference type="Rhea" id="RHEA-COMP:10475"/>
        <dbReference type="ChEBI" id="CHEBI:15378"/>
        <dbReference type="ChEBI" id="CHEBI:57540"/>
        <dbReference type="ChEBI" id="CHEBI:57945"/>
        <dbReference type="ChEBI" id="CHEBI:83099"/>
        <dbReference type="ChEBI" id="CHEBI:83100"/>
        <dbReference type="EC" id="1.8.1.4"/>
    </reaction>
</comment>
<dbReference type="PIRSF" id="PIRSF000350">
    <property type="entry name" value="Mercury_reductase_MerA"/>
    <property type="match status" value="1"/>
</dbReference>
<keyword evidence="4 11" id="KW-0285">Flavoprotein</keyword>
<dbReference type="PANTHER" id="PTHR22912:SF160">
    <property type="entry name" value="DIHYDROLIPOYL DEHYDROGENASE"/>
    <property type="match status" value="1"/>
</dbReference>
<evidence type="ECO:0000256" key="10">
    <source>
        <dbReference type="ARBA" id="ARBA00049187"/>
    </source>
</evidence>
<evidence type="ECO:0000256" key="6">
    <source>
        <dbReference type="ARBA" id="ARBA00023002"/>
    </source>
</evidence>
<evidence type="ECO:0000259" key="12">
    <source>
        <dbReference type="Pfam" id="PF02852"/>
    </source>
</evidence>
<dbReference type="InterPro" id="IPR004099">
    <property type="entry name" value="Pyr_nucl-diS_OxRdtase_dimer"/>
</dbReference>
<dbReference type="InterPro" id="IPR012999">
    <property type="entry name" value="Pyr_OxRdtase_I_AS"/>
</dbReference>
<dbReference type="InterPro" id="IPR036188">
    <property type="entry name" value="FAD/NAD-bd_sf"/>
</dbReference>